<feature type="transmembrane region" description="Helical" evidence="1">
    <location>
        <begin position="35"/>
        <end position="62"/>
    </location>
</feature>
<name>A0AA39U964_9AGAR</name>
<gene>
    <name evidence="2" type="ORF">IW261DRAFT_1474557</name>
</gene>
<keyword evidence="3" id="KW-1185">Reference proteome</keyword>
<evidence type="ECO:0000256" key="1">
    <source>
        <dbReference type="SAM" id="Phobius"/>
    </source>
</evidence>
<evidence type="ECO:0000313" key="2">
    <source>
        <dbReference type="EMBL" id="KAK0480777.1"/>
    </source>
</evidence>
<keyword evidence="1" id="KW-0472">Membrane</keyword>
<dbReference type="EMBL" id="JAUEPR010000009">
    <property type="protein sequence ID" value="KAK0480777.1"/>
    <property type="molecule type" value="Genomic_DNA"/>
</dbReference>
<evidence type="ECO:0000313" key="3">
    <source>
        <dbReference type="Proteomes" id="UP001175227"/>
    </source>
</evidence>
<protein>
    <submittedName>
        <fullName evidence="2">Uncharacterized protein</fullName>
    </submittedName>
</protein>
<organism evidence="2 3">
    <name type="scientific">Armillaria novae-zelandiae</name>
    <dbReference type="NCBI Taxonomy" id="153914"/>
    <lineage>
        <taxon>Eukaryota</taxon>
        <taxon>Fungi</taxon>
        <taxon>Dikarya</taxon>
        <taxon>Basidiomycota</taxon>
        <taxon>Agaricomycotina</taxon>
        <taxon>Agaricomycetes</taxon>
        <taxon>Agaricomycetidae</taxon>
        <taxon>Agaricales</taxon>
        <taxon>Marasmiineae</taxon>
        <taxon>Physalacriaceae</taxon>
        <taxon>Armillaria</taxon>
    </lineage>
</organism>
<dbReference type="AlphaFoldDB" id="A0AA39U964"/>
<sequence>MILSTFFATTIWCTLFIIHRILTITRSRQRAEGQLGAFHCFIEALVESSALYSISLILFLAFSV</sequence>
<accession>A0AA39U964</accession>
<proteinExistence type="predicted"/>
<comment type="caution">
    <text evidence="2">The sequence shown here is derived from an EMBL/GenBank/DDBJ whole genome shotgun (WGS) entry which is preliminary data.</text>
</comment>
<keyword evidence="1" id="KW-1133">Transmembrane helix</keyword>
<dbReference type="Proteomes" id="UP001175227">
    <property type="component" value="Unassembled WGS sequence"/>
</dbReference>
<feature type="transmembrane region" description="Helical" evidence="1">
    <location>
        <begin position="6"/>
        <end position="23"/>
    </location>
</feature>
<keyword evidence="1" id="KW-0812">Transmembrane</keyword>
<reference evidence="2" key="1">
    <citation type="submission" date="2023-06" db="EMBL/GenBank/DDBJ databases">
        <authorList>
            <consortium name="Lawrence Berkeley National Laboratory"/>
            <person name="Ahrendt S."/>
            <person name="Sahu N."/>
            <person name="Indic B."/>
            <person name="Wong-Bajracharya J."/>
            <person name="Merenyi Z."/>
            <person name="Ke H.-M."/>
            <person name="Monk M."/>
            <person name="Kocsube S."/>
            <person name="Drula E."/>
            <person name="Lipzen A."/>
            <person name="Balint B."/>
            <person name="Henrissat B."/>
            <person name="Andreopoulos B."/>
            <person name="Martin F.M."/>
            <person name="Harder C.B."/>
            <person name="Rigling D."/>
            <person name="Ford K.L."/>
            <person name="Foster G.D."/>
            <person name="Pangilinan J."/>
            <person name="Papanicolaou A."/>
            <person name="Barry K."/>
            <person name="LaButti K."/>
            <person name="Viragh M."/>
            <person name="Koriabine M."/>
            <person name="Yan M."/>
            <person name="Riley R."/>
            <person name="Champramary S."/>
            <person name="Plett K.L."/>
            <person name="Tsai I.J."/>
            <person name="Slot J."/>
            <person name="Sipos G."/>
            <person name="Plett J."/>
            <person name="Nagy L.G."/>
            <person name="Grigoriev I.V."/>
        </authorList>
    </citation>
    <scope>NUCLEOTIDE SEQUENCE</scope>
    <source>
        <strain evidence="2">ICMP 16352</strain>
    </source>
</reference>